<dbReference type="PRINTS" id="PR00598">
    <property type="entry name" value="HTHMARR"/>
</dbReference>
<gene>
    <name evidence="5" type="primary">hpaR</name>
    <name evidence="5" type="ORF">ACFFIT_08720</name>
</gene>
<keyword evidence="2" id="KW-0238">DNA-binding</keyword>
<dbReference type="Proteomes" id="UP001589758">
    <property type="component" value="Unassembled WGS sequence"/>
</dbReference>
<dbReference type="SMART" id="SM00347">
    <property type="entry name" value="HTH_MARR"/>
    <property type="match status" value="1"/>
</dbReference>
<dbReference type="InterPro" id="IPR023187">
    <property type="entry name" value="Tscrpt_reg_MarR-type_CS"/>
</dbReference>
<dbReference type="InterPro" id="IPR012712">
    <property type="entry name" value="HpaR/FarR"/>
</dbReference>
<dbReference type="PANTHER" id="PTHR33164:SF13">
    <property type="entry name" value="4-HYDROXYPHENYLACETATE CATABOLISM PROTEIN"/>
    <property type="match status" value="1"/>
</dbReference>
<evidence type="ECO:0000313" key="6">
    <source>
        <dbReference type="Proteomes" id="UP001589758"/>
    </source>
</evidence>
<evidence type="ECO:0000313" key="5">
    <source>
        <dbReference type="EMBL" id="MFC0180162.1"/>
    </source>
</evidence>
<name>A0ABV6CBZ3_9GAMM</name>
<dbReference type="PROSITE" id="PS01117">
    <property type="entry name" value="HTH_MARR_1"/>
    <property type="match status" value="1"/>
</dbReference>
<sequence>MRQSLTLALLQARETAMLFFRPILHKYNLTEQQWRIMRVLFNLRSVDFDELSKKTCILKPSLTGILNRMERDELIFKLKPLNDQRKLFIALTEKGQFISKHVHYEIELGYKKIESSFSLEKLNALQALIEEFNALSSSTELLELNTQPIAEKQNSSTS</sequence>
<evidence type="ECO:0000256" key="1">
    <source>
        <dbReference type="ARBA" id="ARBA00023015"/>
    </source>
</evidence>
<evidence type="ECO:0000256" key="3">
    <source>
        <dbReference type="ARBA" id="ARBA00023163"/>
    </source>
</evidence>
<dbReference type="InterPro" id="IPR000835">
    <property type="entry name" value="HTH_MarR-typ"/>
</dbReference>
<proteinExistence type="predicted"/>
<dbReference type="SUPFAM" id="SSF46785">
    <property type="entry name" value="Winged helix' DNA-binding domain"/>
    <property type="match status" value="1"/>
</dbReference>
<feature type="domain" description="HTH marR-type" evidence="4">
    <location>
        <begin position="2"/>
        <end position="134"/>
    </location>
</feature>
<evidence type="ECO:0000259" key="4">
    <source>
        <dbReference type="PROSITE" id="PS50995"/>
    </source>
</evidence>
<protein>
    <submittedName>
        <fullName evidence="5">Homoprotocatechuate degradation operon regulator HpaR</fullName>
    </submittedName>
</protein>
<reference evidence="5 6" key="1">
    <citation type="submission" date="2024-09" db="EMBL/GenBank/DDBJ databases">
        <authorList>
            <person name="Sun Q."/>
            <person name="Mori K."/>
        </authorList>
    </citation>
    <scope>NUCLEOTIDE SEQUENCE [LARGE SCALE GENOMIC DNA]</scope>
    <source>
        <strain evidence="5 6">CCM 8545</strain>
    </source>
</reference>
<dbReference type="NCBIfam" id="TIGR02337">
    <property type="entry name" value="HpaR"/>
    <property type="match status" value="1"/>
</dbReference>
<dbReference type="PANTHER" id="PTHR33164">
    <property type="entry name" value="TRANSCRIPTIONAL REGULATOR, MARR FAMILY"/>
    <property type="match status" value="1"/>
</dbReference>
<evidence type="ECO:0000256" key="2">
    <source>
        <dbReference type="ARBA" id="ARBA00023125"/>
    </source>
</evidence>
<keyword evidence="1" id="KW-0805">Transcription regulation</keyword>
<accession>A0ABV6CBZ3</accession>
<dbReference type="PROSITE" id="PS50995">
    <property type="entry name" value="HTH_MARR_2"/>
    <property type="match status" value="1"/>
</dbReference>
<comment type="caution">
    <text evidence="5">The sequence shown here is derived from an EMBL/GenBank/DDBJ whole genome shotgun (WGS) entry which is preliminary data.</text>
</comment>
<keyword evidence="3" id="KW-0804">Transcription</keyword>
<dbReference type="Gene3D" id="1.10.10.10">
    <property type="entry name" value="Winged helix-like DNA-binding domain superfamily/Winged helix DNA-binding domain"/>
    <property type="match status" value="1"/>
</dbReference>
<keyword evidence="6" id="KW-1185">Reference proteome</keyword>
<organism evidence="5 6">
    <name type="scientific">Thorsellia kenyensis</name>
    <dbReference type="NCBI Taxonomy" id="1549888"/>
    <lineage>
        <taxon>Bacteria</taxon>
        <taxon>Pseudomonadati</taxon>
        <taxon>Pseudomonadota</taxon>
        <taxon>Gammaproteobacteria</taxon>
        <taxon>Enterobacterales</taxon>
        <taxon>Thorselliaceae</taxon>
        <taxon>Thorsellia</taxon>
    </lineage>
</organism>
<dbReference type="Pfam" id="PF01047">
    <property type="entry name" value="MarR"/>
    <property type="match status" value="1"/>
</dbReference>
<dbReference type="EMBL" id="JBHLXE010000094">
    <property type="protein sequence ID" value="MFC0180162.1"/>
    <property type="molecule type" value="Genomic_DNA"/>
</dbReference>
<dbReference type="InterPro" id="IPR036388">
    <property type="entry name" value="WH-like_DNA-bd_sf"/>
</dbReference>
<dbReference type="InterPro" id="IPR036390">
    <property type="entry name" value="WH_DNA-bd_sf"/>
</dbReference>
<dbReference type="InterPro" id="IPR039422">
    <property type="entry name" value="MarR/SlyA-like"/>
</dbReference>
<dbReference type="RefSeq" id="WP_385877274.1">
    <property type="nucleotide sequence ID" value="NZ_JBHLXE010000094.1"/>
</dbReference>